<keyword evidence="5" id="KW-0915">Sodium</keyword>
<evidence type="ECO:0000256" key="3">
    <source>
        <dbReference type="ARBA" id="ARBA00022692"/>
    </source>
</evidence>
<protein>
    <submittedName>
        <fullName evidence="13">Sodium/calcium exchanger membrane region</fullName>
    </submittedName>
</protein>
<feature type="signal peptide" evidence="11">
    <location>
        <begin position="1"/>
        <end position="27"/>
    </location>
</feature>
<feature type="region of interest" description="Disordered" evidence="9">
    <location>
        <begin position="30"/>
        <end position="85"/>
    </location>
</feature>
<reference evidence="13 14" key="2">
    <citation type="journal article" date="2014" name="BMC Genomics">
        <title>An improved genome of the model marine alga Ostreococcus tauri unfolds by assessing Illumina de novo assemblies.</title>
        <authorList>
            <person name="Blanc-Mathieu R."/>
            <person name="Verhelst B."/>
            <person name="Derelle E."/>
            <person name="Rombauts S."/>
            <person name="Bouget F.Y."/>
            <person name="Carre I."/>
            <person name="Chateau A."/>
            <person name="Eyre-Walker A."/>
            <person name="Grimsley N."/>
            <person name="Moreau H."/>
            <person name="Piegu B."/>
            <person name="Rivals E."/>
            <person name="Schackwitz W."/>
            <person name="Van de Peer Y."/>
            <person name="Piganeau G."/>
        </authorList>
    </citation>
    <scope>NUCLEOTIDE SEQUENCE [LARGE SCALE GENOMIC DNA]</scope>
    <source>
        <strain evidence="14">OTTH 0595 / CCAP 157/2 / RCC745</strain>
    </source>
</reference>
<keyword evidence="3 10" id="KW-0812">Transmembrane</keyword>
<dbReference type="InterPro" id="IPR044880">
    <property type="entry name" value="NCX_ion-bd_dom_sf"/>
</dbReference>
<feature type="transmembrane region" description="Helical" evidence="10">
    <location>
        <begin position="276"/>
        <end position="294"/>
    </location>
</feature>
<feature type="domain" description="Sodium/calcium exchanger membrane region" evidence="12">
    <location>
        <begin position="461"/>
        <end position="609"/>
    </location>
</feature>
<dbReference type="EMBL" id="CAID01000005">
    <property type="protein sequence ID" value="CEF97842.1"/>
    <property type="molecule type" value="Genomic_DNA"/>
</dbReference>
<dbReference type="AlphaFoldDB" id="A0A090M587"/>
<comment type="similarity">
    <text evidence="8">Belongs to the Ca(2+):cation antiporter (CaCA) (TC 2.A.19) family. Cation/calcium exchanger (CCX) subfamily.</text>
</comment>
<reference evidence="14" key="1">
    <citation type="journal article" date="2006" name="Proc. Natl. Acad. Sci. U.S.A.">
        <title>Genome analysis of the smallest free-living eukaryote Ostreococcus tauri unveils many unique features.</title>
        <authorList>
            <person name="Derelle E."/>
            <person name="Ferraz C."/>
            <person name="Rombauts S."/>
            <person name="Rouze P."/>
            <person name="Worden A.Z."/>
            <person name="Robbens S."/>
            <person name="Partensky F."/>
            <person name="Degroeve S."/>
            <person name="Echeynie S."/>
            <person name="Cooke R."/>
            <person name="Saeys Y."/>
            <person name="Wuyts J."/>
            <person name="Jabbari K."/>
            <person name="Bowler C."/>
            <person name="Panaud O."/>
            <person name="Piegu B."/>
            <person name="Ball S.G."/>
            <person name="Ral J.-P."/>
            <person name="Bouget F.-Y."/>
            <person name="Piganeau G."/>
            <person name="De Baets B."/>
            <person name="Picard A."/>
            <person name="Delseny M."/>
            <person name="Demaille J."/>
            <person name="Van de Peer Y."/>
            <person name="Moreau H."/>
        </authorList>
    </citation>
    <scope>NUCLEOTIDE SEQUENCE [LARGE SCALE GENOMIC DNA]</scope>
    <source>
        <strain evidence="14">OTTH 0595 / CCAP 157/2 / RCC745</strain>
    </source>
</reference>
<feature type="transmembrane region" description="Helical" evidence="10">
    <location>
        <begin position="455"/>
        <end position="475"/>
    </location>
</feature>
<evidence type="ECO:0000256" key="10">
    <source>
        <dbReference type="SAM" id="Phobius"/>
    </source>
</evidence>
<keyword evidence="6 10" id="KW-0472">Membrane</keyword>
<feature type="transmembrane region" description="Helical" evidence="10">
    <location>
        <begin position="564"/>
        <end position="582"/>
    </location>
</feature>
<evidence type="ECO:0000256" key="6">
    <source>
        <dbReference type="ARBA" id="ARBA00023136"/>
    </source>
</evidence>
<evidence type="ECO:0000313" key="13">
    <source>
        <dbReference type="EMBL" id="CEF97842.1"/>
    </source>
</evidence>
<dbReference type="RefSeq" id="XP_022838918.1">
    <property type="nucleotide sequence ID" value="XM_022984162.1"/>
</dbReference>
<evidence type="ECO:0000256" key="5">
    <source>
        <dbReference type="ARBA" id="ARBA00023053"/>
    </source>
</evidence>
<gene>
    <name evidence="13" type="ORF">OT_ostta05g00610</name>
</gene>
<dbReference type="InterPro" id="IPR004837">
    <property type="entry name" value="NaCa_Exmemb"/>
</dbReference>
<feature type="domain" description="Sodium/calcium exchanger membrane region" evidence="12">
    <location>
        <begin position="153"/>
        <end position="293"/>
    </location>
</feature>
<dbReference type="InterPro" id="IPR051359">
    <property type="entry name" value="CaCA_antiporter"/>
</dbReference>
<dbReference type="InParanoid" id="A0A090M587"/>
<keyword evidence="11" id="KW-0732">Signal</keyword>
<dbReference type="OrthoDB" id="407410at2759"/>
<feature type="transmembrane region" description="Helical" evidence="10">
    <location>
        <begin position="422"/>
        <end position="443"/>
    </location>
</feature>
<dbReference type="GO" id="GO:0016020">
    <property type="term" value="C:membrane"/>
    <property type="evidence" value="ECO:0007669"/>
    <property type="project" value="UniProtKB-SubCell"/>
</dbReference>
<evidence type="ECO:0000256" key="11">
    <source>
        <dbReference type="SAM" id="SignalP"/>
    </source>
</evidence>
<feature type="chain" id="PRO_5001859653" evidence="11">
    <location>
        <begin position="28"/>
        <end position="622"/>
    </location>
</feature>
<feature type="transmembrane region" description="Helical" evidence="10">
    <location>
        <begin position="143"/>
        <end position="166"/>
    </location>
</feature>
<dbReference type="Proteomes" id="UP000009170">
    <property type="component" value="Unassembled WGS sequence"/>
</dbReference>
<accession>A0A090M587</accession>
<dbReference type="KEGG" id="ota:OT_ostta05g00610"/>
<sequence length="622" mass="66111">MTRARRLASTLALAAVLALALLSRADAAATEGARAPSETAVGPEGRVSARRLAGSGRWREEARPPPPAPPAPPMTSKERLRASFEAAREEVERRPCAPSGVDGGRAAKCAHVRQTEACEGRLKTYLEYAYCDDAGSTTTVGPIVVLLLMAVGSTYALAVAAGTFFVPALEYVSTLMRLTPEAAGVTLLALGNGAPDLYAQVSEISEGVLPNLNVVIGSTLGSGFFIATVVLGVVILSAPNEHVVINKDILGASIGLFAMANIALMLAMCLGKFKTWYTAFFFFAYAAYLSFMVVQDRSQERAPKQRPDVETASDKREEPLFDLAAAKGGPDDIKGSVRPMKTTSKDGDGIIASCTADMNVYEKRASWITIPIRVAMAYTMPVVRAGSMDKVYAIALGFMGPLFFLCAPGNDFLSALGGSDTMTTFVLNVLVSALCCFGVSYVVSTQYKTAPLPAATEFASMFAFVQSICWMHLMSDELVLALGALSKIAGVDEEIFGVSFVAWGDGLGDLIACRAVAKAGQVTMAVVACFAGPVFNLLIGLASSIAFLTYVIGDMPYRVKQGELILSIGCLFTVMFTISQLVNKSPKEFEMKRTVALASFATYGAFLIAYFLCEARILFAQA</sequence>
<comment type="caution">
    <text evidence="13">The sequence shown here is derived from an EMBL/GenBank/DDBJ whole genome shotgun (WGS) entry which is preliminary data.</text>
</comment>
<keyword evidence="14" id="KW-1185">Reference proteome</keyword>
<feature type="transmembrane region" description="Helical" evidence="10">
    <location>
        <begin position="525"/>
        <end position="552"/>
    </location>
</feature>
<feature type="transmembrane region" description="Helical" evidence="10">
    <location>
        <begin position="594"/>
        <end position="612"/>
    </location>
</feature>
<comment type="subcellular location">
    <subcellularLocation>
        <location evidence="1">Membrane</location>
        <topology evidence="1">Multi-pass membrane protein</topology>
    </subcellularLocation>
</comment>
<keyword evidence="4 10" id="KW-1133">Transmembrane helix</keyword>
<name>A0A090M587_OSTTA</name>
<organism evidence="13 14">
    <name type="scientific">Ostreococcus tauri</name>
    <name type="common">Marine green alga</name>
    <dbReference type="NCBI Taxonomy" id="70448"/>
    <lineage>
        <taxon>Eukaryota</taxon>
        <taxon>Viridiplantae</taxon>
        <taxon>Chlorophyta</taxon>
        <taxon>Mamiellophyceae</taxon>
        <taxon>Mamiellales</taxon>
        <taxon>Bathycoccaceae</taxon>
        <taxon>Ostreococcus</taxon>
    </lineage>
</organism>
<evidence type="ECO:0000256" key="2">
    <source>
        <dbReference type="ARBA" id="ARBA00022448"/>
    </source>
</evidence>
<evidence type="ECO:0000259" key="12">
    <source>
        <dbReference type="Pfam" id="PF01699"/>
    </source>
</evidence>
<dbReference type="GO" id="GO:0008324">
    <property type="term" value="F:monoatomic cation transmembrane transporter activity"/>
    <property type="evidence" value="ECO:0007669"/>
    <property type="project" value="TreeGrafter"/>
</dbReference>
<dbReference type="FunCoup" id="A0A090M587">
    <property type="interactions" value="310"/>
</dbReference>
<proteinExistence type="inferred from homology"/>
<evidence type="ECO:0000256" key="7">
    <source>
        <dbReference type="ARBA" id="ARBA00023201"/>
    </source>
</evidence>
<dbReference type="GO" id="GO:0006814">
    <property type="term" value="P:sodium ion transport"/>
    <property type="evidence" value="ECO:0007669"/>
    <property type="project" value="UniProtKB-KW"/>
</dbReference>
<dbReference type="Pfam" id="PF01699">
    <property type="entry name" value="Na_Ca_ex"/>
    <property type="match status" value="2"/>
</dbReference>
<dbReference type="PANTHER" id="PTHR12266">
    <property type="entry name" value="NA+/CA2+ K+ INDEPENDENT EXCHANGER"/>
    <property type="match status" value="1"/>
</dbReference>
<feature type="transmembrane region" description="Helical" evidence="10">
    <location>
        <begin position="391"/>
        <end position="410"/>
    </location>
</feature>
<keyword evidence="7" id="KW-0406">Ion transport</keyword>
<keyword evidence="7" id="KW-0739">Sodium transport</keyword>
<feature type="transmembrane region" description="Helical" evidence="10">
    <location>
        <begin position="214"/>
        <end position="237"/>
    </location>
</feature>
<evidence type="ECO:0000256" key="9">
    <source>
        <dbReference type="SAM" id="MobiDB-lite"/>
    </source>
</evidence>
<feature type="compositionally biased region" description="Pro residues" evidence="9">
    <location>
        <begin position="64"/>
        <end position="73"/>
    </location>
</feature>
<dbReference type="Gene3D" id="1.20.1420.30">
    <property type="entry name" value="NCX, central ion-binding region"/>
    <property type="match status" value="2"/>
</dbReference>
<feature type="compositionally biased region" description="Basic and acidic residues" evidence="9">
    <location>
        <begin position="76"/>
        <end position="85"/>
    </location>
</feature>
<dbReference type="PANTHER" id="PTHR12266:SF0">
    <property type="entry name" value="MITOCHONDRIAL SODIUM_CALCIUM EXCHANGER PROTEIN"/>
    <property type="match status" value="1"/>
</dbReference>
<evidence type="ECO:0000313" key="14">
    <source>
        <dbReference type="Proteomes" id="UP000009170"/>
    </source>
</evidence>
<dbReference type="GeneID" id="9835114"/>
<evidence type="ECO:0000256" key="4">
    <source>
        <dbReference type="ARBA" id="ARBA00022989"/>
    </source>
</evidence>
<keyword evidence="2" id="KW-0813">Transport</keyword>
<evidence type="ECO:0000256" key="8">
    <source>
        <dbReference type="ARBA" id="ARBA00038187"/>
    </source>
</evidence>
<feature type="transmembrane region" description="Helical" evidence="10">
    <location>
        <begin position="249"/>
        <end position="270"/>
    </location>
</feature>
<evidence type="ECO:0000256" key="1">
    <source>
        <dbReference type="ARBA" id="ARBA00004141"/>
    </source>
</evidence>